<dbReference type="RefSeq" id="WP_112258102.1">
    <property type="nucleotide sequence ID" value="NZ_QMIG01000007.1"/>
</dbReference>
<dbReference type="InterPro" id="IPR023393">
    <property type="entry name" value="START-like_dom_sf"/>
</dbReference>
<dbReference type="InterPro" id="IPR029068">
    <property type="entry name" value="Glyas_Bleomycin-R_OHBP_Dase"/>
</dbReference>
<dbReference type="OrthoDB" id="9795306at2"/>
<dbReference type="SUPFAM" id="SSF55961">
    <property type="entry name" value="Bet v1-like"/>
    <property type="match status" value="1"/>
</dbReference>
<dbReference type="PANTHER" id="PTHR34109">
    <property type="entry name" value="BNAUNNG04460D PROTEIN-RELATED"/>
    <property type="match status" value="1"/>
</dbReference>
<evidence type="ECO:0000259" key="2">
    <source>
        <dbReference type="PROSITE" id="PS51819"/>
    </source>
</evidence>
<protein>
    <recommendedName>
        <fullName evidence="2">VOC domain-containing protein</fullName>
    </recommendedName>
</protein>
<sequence length="299" mass="33872">MSTITRTVTVHVEPMRAFTLFTADMDAWLPRDPHAFNYPDRAVGVELEPGVGGRWREIWHDGHGYEMGRVLAWEPGERLLLTYRHRSLPEDLLTEIDIRFDAVPRGTRVTFEHRGLERLPVKALHEWSGRAWRRFMAAFAAHVAGGHAHHTHEAITVNPMSTQAVTPILFYADGIAAMDWLAHVFGFVEHTRWLNDDGTLARGEMTIGDGVIMLASGWAEYESPRWHREHCTAAASWSKPAWVINGVLVRVPDVDEHYAHAVSAGATILSEPEDRPYGRSYRAEDLEGHRWMFESPAVA</sequence>
<dbReference type="InterPro" id="IPR037523">
    <property type="entry name" value="VOC_core"/>
</dbReference>
<keyword evidence="4" id="KW-1185">Reference proteome</keyword>
<dbReference type="InterPro" id="IPR004360">
    <property type="entry name" value="Glyas_Fos-R_dOase_dom"/>
</dbReference>
<dbReference type="AlphaFoldDB" id="A0A329QTW9"/>
<accession>A0A329QTW9</accession>
<organism evidence="3 4">
    <name type="scientific">Phytoactinopolyspora halophila</name>
    <dbReference type="NCBI Taxonomy" id="1981511"/>
    <lineage>
        <taxon>Bacteria</taxon>
        <taxon>Bacillati</taxon>
        <taxon>Actinomycetota</taxon>
        <taxon>Actinomycetes</taxon>
        <taxon>Jiangellales</taxon>
        <taxon>Jiangellaceae</taxon>
        <taxon>Phytoactinopolyspora</taxon>
    </lineage>
</organism>
<gene>
    <name evidence="3" type="ORF">DPM12_09570</name>
</gene>
<dbReference type="Pfam" id="PF00903">
    <property type="entry name" value="Glyoxalase"/>
    <property type="match status" value="1"/>
</dbReference>
<dbReference type="InterPro" id="IPR013538">
    <property type="entry name" value="ASHA1/2-like_C"/>
</dbReference>
<dbReference type="SUPFAM" id="SSF54593">
    <property type="entry name" value="Glyoxalase/Bleomycin resistance protein/Dihydroxybiphenyl dioxygenase"/>
    <property type="match status" value="1"/>
</dbReference>
<name>A0A329QTW9_9ACTN</name>
<comment type="similarity">
    <text evidence="1">Belongs to the AHA1 family.</text>
</comment>
<reference evidence="3 4" key="1">
    <citation type="submission" date="2018-06" db="EMBL/GenBank/DDBJ databases">
        <title>Phytoactinopolyspora halophila sp. nov., a novel halophilic actinomycete isolated from a saline soil in China.</title>
        <authorList>
            <person name="Tang S.-K."/>
        </authorList>
    </citation>
    <scope>NUCLEOTIDE SEQUENCE [LARGE SCALE GENOMIC DNA]</scope>
    <source>
        <strain evidence="3 4">YIM 96934</strain>
    </source>
</reference>
<evidence type="ECO:0000313" key="3">
    <source>
        <dbReference type="EMBL" id="RAW14742.1"/>
    </source>
</evidence>
<dbReference type="Proteomes" id="UP000250462">
    <property type="component" value="Unassembled WGS sequence"/>
</dbReference>
<dbReference type="PANTHER" id="PTHR34109:SF1">
    <property type="entry name" value="VOC DOMAIN-CONTAINING PROTEIN"/>
    <property type="match status" value="1"/>
</dbReference>
<dbReference type="Gene3D" id="3.30.720.110">
    <property type="match status" value="1"/>
</dbReference>
<comment type="caution">
    <text evidence="3">The sequence shown here is derived from an EMBL/GenBank/DDBJ whole genome shotgun (WGS) entry which is preliminary data.</text>
</comment>
<dbReference type="PROSITE" id="PS51819">
    <property type="entry name" value="VOC"/>
    <property type="match status" value="1"/>
</dbReference>
<dbReference type="Gene3D" id="3.30.530.20">
    <property type="match status" value="1"/>
</dbReference>
<evidence type="ECO:0000313" key="4">
    <source>
        <dbReference type="Proteomes" id="UP000250462"/>
    </source>
</evidence>
<evidence type="ECO:0000256" key="1">
    <source>
        <dbReference type="ARBA" id="ARBA00006817"/>
    </source>
</evidence>
<dbReference type="Pfam" id="PF08327">
    <property type="entry name" value="AHSA1"/>
    <property type="match status" value="1"/>
</dbReference>
<dbReference type="Gene3D" id="3.30.720.120">
    <property type="match status" value="1"/>
</dbReference>
<dbReference type="EMBL" id="QMIG01000007">
    <property type="protein sequence ID" value="RAW14742.1"/>
    <property type="molecule type" value="Genomic_DNA"/>
</dbReference>
<feature type="domain" description="VOC" evidence="2">
    <location>
        <begin position="161"/>
        <end position="296"/>
    </location>
</feature>
<proteinExistence type="inferred from homology"/>